<evidence type="ECO:0000256" key="2">
    <source>
        <dbReference type="ARBA" id="ARBA00022491"/>
    </source>
</evidence>
<dbReference type="InterPro" id="IPR006200">
    <property type="entry name" value="LexA"/>
</dbReference>
<evidence type="ECO:0000256" key="7">
    <source>
        <dbReference type="ARBA" id="ARBA00023015"/>
    </source>
</evidence>
<dbReference type="Gene3D" id="1.10.10.10">
    <property type="entry name" value="Winged helix-like DNA-binding domain superfamily/Winged helix DNA-binding domain"/>
    <property type="match status" value="1"/>
</dbReference>
<dbReference type="NCBIfam" id="TIGR00498">
    <property type="entry name" value="lexA"/>
    <property type="match status" value="1"/>
</dbReference>
<dbReference type="GO" id="GO:0009432">
    <property type="term" value="P:SOS response"/>
    <property type="evidence" value="ECO:0007669"/>
    <property type="project" value="UniProtKB-UniRule"/>
</dbReference>
<evidence type="ECO:0000256" key="9">
    <source>
        <dbReference type="ARBA" id="ARBA00023163"/>
    </source>
</evidence>
<dbReference type="Pfam" id="PF01726">
    <property type="entry name" value="LexA_DNA_bind"/>
    <property type="match status" value="1"/>
</dbReference>
<accession>A0A0K2ZKJ7</accession>
<comment type="function">
    <text evidence="12">Represses a number of genes involved in the response to DNA damage (SOS response), including recA and lexA. In the presence of single-stranded DNA, RecA interacts with LexA causing an autocatalytic cleavage which disrupts the DNA-binding part of LexA, leading to derepression of the SOS regulon and eventually DNA repair.</text>
</comment>
<dbReference type="InterPro" id="IPR050077">
    <property type="entry name" value="LexA_repressor"/>
</dbReference>
<dbReference type="EMBL" id="CXOK01000029">
    <property type="protein sequence ID" value="CTP86286.1"/>
    <property type="molecule type" value="Genomic_DNA"/>
</dbReference>
<evidence type="ECO:0000256" key="13">
    <source>
        <dbReference type="RuleBase" id="RU003991"/>
    </source>
</evidence>
<evidence type="ECO:0000259" key="15">
    <source>
        <dbReference type="Pfam" id="PF01726"/>
    </source>
</evidence>
<dbReference type="InterPro" id="IPR036390">
    <property type="entry name" value="WH_DNA-bd_sf"/>
</dbReference>
<dbReference type="InterPro" id="IPR006197">
    <property type="entry name" value="Peptidase_S24_LexA"/>
</dbReference>
<keyword evidence="6 12" id="KW-0068">Autocatalytic cleavage</keyword>
<dbReference type="EC" id="3.4.21.88" evidence="12"/>
<protein>
    <recommendedName>
        <fullName evidence="12">LexA repressor</fullName>
        <ecNumber evidence="12">3.4.21.88</ecNumber>
    </recommendedName>
</protein>
<dbReference type="GO" id="GO:0001217">
    <property type="term" value="F:DNA-binding transcription repressor activity"/>
    <property type="evidence" value="ECO:0007669"/>
    <property type="project" value="UniProtKB-ARBA"/>
</dbReference>
<dbReference type="GO" id="GO:0006508">
    <property type="term" value="P:proteolysis"/>
    <property type="evidence" value="ECO:0007669"/>
    <property type="project" value="InterPro"/>
</dbReference>
<dbReference type="InterPro" id="IPR039418">
    <property type="entry name" value="LexA-like"/>
</dbReference>
<evidence type="ECO:0000256" key="11">
    <source>
        <dbReference type="ARBA" id="ARBA00023236"/>
    </source>
</evidence>
<dbReference type="PRINTS" id="PR00726">
    <property type="entry name" value="LEXASERPTASE"/>
</dbReference>
<evidence type="ECO:0000256" key="5">
    <source>
        <dbReference type="ARBA" id="ARBA00022801"/>
    </source>
</evidence>
<dbReference type="AlphaFoldDB" id="A0A0K2ZKJ7"/>
<keyword evidence="4 12" id="KW-0227">DNA damage</keyword>
<dbReference type="CDD" id="cd06529">
    <property type="entry name" value="S24_LexA-like"/>
    <property type="match status" value="1"/>
</dbReference>
<keyword evidence="10 12" id="KW-0234">DNA repair</keyword>
<evidence type="ECO:0000256" key="1">
    <source>
        <dbReference type="ARBA" id="ARBA00007484"/>
    </source>
</evidence>
<organism evidence="16 17">
    <name type="scientific">Xanthomonas graminis pv. poae</name>
    <dbReference type="NCBI Taxonomy" id="227946"/>
    <lineage>
        <taxon>Bacteria</taxon>
        <taxon>Pseudomonadati</taxon>
        <taxon>Pseudomonadota</taxon>
        <taxon>Gammaproteobacteria</taxon>
        <taxon>Lysobacterales</taxon>
        <taxon>Lysobacteraceae</taxon>
        <taxon>Xanthomonas</taxon>
        <taxon>Xanthomonas translucens group</taxon>
        <taxon>Xanthomonas graminis</taxon>
    </lineage>
</organism>
<evidence type="ECO:0000256" key="8">
    <source>
        <dbReference type="ARBA" id="ARBA00023125"/>
    </source>
</evidence>
<keyword evidence="9 12" id="KW-0804">Transcription</keyword>
<dbReference type="InterPro" id="IPR036286">
    <property type="entry name" value="LexA/Signal_pep-like_sf"/>
</dbReference>
<evidence type="ECO:0000313" key="16">
    <source>
        <dbReference type="EMBL" id="CTP86286.1"/>
    </source>
</evidence>
<dbReference type="GO" id="GO:0032993">
    <property type="term" value="C:protein-DNA complex"/>
    <property type="evidence" value="ECO:0007669"/>
    <property type="project" value="UniProtKB-ARBA"/>
</dbReference>
<feature type="domain" description="LexA repressor DNA-binding" evidence="15">
    <location>
        <begin position="18"/>
        <end position="81"/>
    </location>
</feature>
<dbReference type="SUPFAM" id="SSF51306">
    <property type="entry name" value="LexA/Signal peptidase"/>
    <property type="match status" value="1"/>
</dbReference>
<evidence type="ECO:0000256" key="3">
    <source>
        <dbReference type="ARBA" id="ARBA00022705"/>
    </source>
</evidence>
<dbReference type="GO" id="GO:0000976">
    <property type="term" value="F:transcription cis-regulatory region binding"/>
    <property type="evidence" value="ECO:0007669"/>
    <property type="project" value="UniProtKB-ARBA"/>
</dbReference>
<keyword evidence="5 12" id="KW-0378">Hydrolase</keyword>
<sequence>MLTCIAKIAHNGVQMYTMDTLSPQRAAILAYVHDCAEQAGRPPSLAEIAERFGFASRNAARKHVQALVEAGLLEHVPQQARSLRPAQAQPRSGLLRLPVLGRVAAGAPIGADIGLDQQLRLDRALFALRPDYLLRVQGDSMIDDGILDGDLVGVRRSADARNGQIVVARLDGELTIKRYRHDGERIQLLPRNPAYAPIVVQPGQDFAIEGQYCGLIRQG</sequence>
<keyword evidence="3 12" id="KW-0235">DNA replication</keyword>
<keyword evidence="7 12" id="KW-0805">Transcription regulation</keyword>
<comment type="similarity">
    <text evidence="1 12 13">Belongs to the peptidase S24 family.</text>
</comment>
<reference evidence="16 17" key="1">
    <citation type="submission" date="2015-07" db="EMBL/GenBank/DDBJ databases">
        <authorList>
            <person name="Noorani M."/>
        </authorList>
    </citation>
    <scope>NUCLEOTIDE SEQUENCE [LARGE SCALE GENOMIC DNA]</scope>
    <source>
        <strain evidence="16">LMG728</strain>
    </source>
</reference>
<feature type="DNA-binding region" description="H-T-H motif" evidence="12">
    <location>
        <begin position="45"/>
        <end position="65"/>
    </location>
</feature>
<evidence type="ECO:0000256" key="6">
    <source>
        <dbReference type="ARBA" id="ARBA00022813"/>
    </source>
</evidence>
<dbReference type="GO" id="GO:0004252">
    <property type="term" value="F:serine-type endopeptidase activity"/>
    <property type="evidence" value="ECO:0007669"/>
    <property type="project" value="UniProtKB-UniRule"/>
</dbReference>
<dbReference type="FunFam" id="2.10.109.10:FF:000001">
    <property type="entry name" value="LexA repressor"/>
    <property type="match status" value="1"/>
</dbReference>
<dbReference type="PANTHER" id="PTHR33516">
    <property type="entry name" value="LEXA REPRESSOR"/>
    <property type="match status" value="1"/>
</dbReference>
<evidence type="ECO:0000256" key="12">
    <source>
        <dbReference type="HAMAP-Rule" id="MF_00015"/>
    </source>
</evidence>
<evidence type="ECO:0000256" key="10">
    <source>
        <dbReference type="ARBA" id="ARBA00023204"/>
    </source>
</evidence>
<feature type="domain" description="Peptidase S24/S26A/S26B/S26C" evidence="14">
    <location>
        <begin position="98"/>
        <end position="212"/>
    </location>
</feature>
<keyword evidence="8 12" id="KW-0238">DNA-binding</keyword>
<gene>
    <name evidence="16" type="primary">lexA1</name>
    <name evidence="12" type="synonym">lexA</name>
    <name evidence="16" type="ORF">XTPLMG728_1164</name>
</gene>
<dbReference type="HAMAP" id="MF_00015">
    <property type="entry name" value="LexA"/>
    <property type="match status" value="1"/>
</dbReference>
<evidence type="ECO:0000313" key="17">
    <source>
        <dbReference type="Proteomes" id="UP000041247"/>
    </source>
</evidence>
<dbReference type="InterPro" id="IPR015927">
    <property type="entry name" value="Peptidase_S24_S26A/B/C"/>
</dbReference>
<feature type="active site" description="For autocatalytic cleavage activity" evidence="12">
    <location>
        <position position="177"/>
    </location>
</feature>
<keyword evidence="2 12" id="KW-0678">Repressor</keyword>
<comment type="subunit">
    <text evidence="12">Homodimer.</text>
</comment>
<dbReference type="PANTHER" id="PTHR33516:SF2">
    <property type="entry name" value="LEXA REPRESSOR-RELATED"/>
    <property type="match status" value="1"/>
</dbReference>
<dbReference type="SUPFAM" id="SSF46785">
    <property type="entry name" value="Winged helix' DNA-binding domain"/>
    <property type="match status" value="1"/>
</dbReference>
<comment type="catalytic activity">
    <reaction evidence="12">
        <text>Hydrolysis of Ala-|-Gly bond in repressor LexA.</text>
        <dbReference type="EC" id="3.4.21.88"/>
    </reaction>
</comment>
<dbReference type="InterPro" id="IPR006199">
    <property type="entry name" value="LexA_DNA-bd_dom"/>
</dbReference>
<proteinExistence type="inferred from homology"/>
<evidence type="ECO:0000259" key="14">
    <source>
        <dbReference type="Pfam" id="PF00717"/>
    </source>
</evidence>
<dbReference type="Proteomes" id="UP000041247">
    <property type="component" value="Unassembled WGS sequence"/>
</dbReference>
<dbReference type="Pfam" id="PF00717">
    <property type="entry name" value="Peptidase_S24"/>
    <property type="match status" value="1"/>
</dbReference>
<dbReference type="InterPro" id="IPR036388">
    <property type="entry name" value="WH-like_DNA-bd_sf"/>
</dbReference>
<feature type="active site" description="For autocatalytic cleavage activity" evidence="12">
    <location>
        <position position="140"/>
    </location>
</feature>
<keyword evidence="11 12" id="KW-0742">SOS response</keyword>
<feature type="site" description="Cleavage; by autolysis" evidence="12">
    <location>
        <begin position="105"/>
        <end position="106"/>
    </location>
</feature>
<dbReference type="GO" id="GO:0006281">
    <property type="term" value="P:DNA repair"/>
    <property type="evidence" value="ECO:0007669"/>
    <property type="project" value="UniProtKB-UniRule"/>
</dbReference>
<evidence type="ECO:0000256" key="4">
    <source>
        <dbReference type="ARBA" id="ARBA00022763"/>
    </source>
</evidence>
<name>A0A0K2ZKJ7_9XANT</name>
<dbReference type="GO" id="GO:0006260">
    <property type="term" value="P:DNA replication"/>
    <property type="evidence" value="ECO:0007669"/>
    <property type="project" value="UniProtKB-UniRule"/>
</dbReference>
<dbReference type="Gene3D" id="2.10.109.10">
    <property type="entry name" value="Umud Fragment, subunit A"/>
    <property type="match status" value="1"/>
</dbReference>